<proteinExistence type="predicted"/>
<dbReference type="Proteomes" id="UP000296049">
    <property type="component" value="Unassembled WGS sequence"/>
</dbReference>
<dbReference type="EMBL" id="KB742629">
    <property type="protein sequence ID" value="EOB06187.1"/>
    <property type="molecule type" value="Genomic_DNA"/>
</dbReference>
<keyword evidence="2" id="KW-1185">Reference proteome</keyword>
<evidence type="ECO:0000313" key="1">
    <source>
        <dbReference type="EMBL" id="EOB06187.1"/>
    </source>
</evidence>
<organism evidence="1 2">
    <name type="scientific">Anas platyrhynchos</name>
    <name type="common">Mallard</name>
    <name type="synonym">Anas boschas</name>
    <dbReference type="NCBI Taxonomy" id="8839"/>
    <lineage>
        <taxon>Eukaryota</taxon>
        <taxon>Metazoa</taxon>
        <taxon>Chordata</taxon>
        <taxon>Craniata</taxon>
        <taxon>Vertebrata</taxon>
        <taxon>Euteleostomi</taxon>
        <taxon>Archelosauria</taxon>
        <taxon>Archosauria</taxon>
        <taxon>Dinosauria</taxon>
        <taxon>Saurischia</taxon>
        <taxon>Theropoda</taxon>
        <taxon>Coelurosauria</taxon>
        <taxon>Aves</taxon>
        <taxon>Neognathae</taxon>
        <taxon>Galloanserae</taxon>
        <taxon>Anseriformes</taxon>
        <taxon>Anatidae</taxon>
        <taxon>Anatinae</taxon>
        <taxon>Anas</taxon>
    </lineage>
</organism>
<reference evidence="2" key="1">
    <citation type="journal article" date="2013" name="Nat. Genet.">
        <title>The duck genome and transcriptome provide insight into an avian influenza virus reservoir species.</title>
        <authorList>
            <person name="Huang Y."/>
            <person name="Li Y."/>
            <person name="Burt D.W."/>
            <person name="Chen H."/>
            <person name="Zhang Y."/>
            <person name="Qian W."/>
            <person name="Kim H."/>
            <person name="Gan S."/>
            <person name="Zhao Y."/>
            <person name="Li J."/>
            <person name="Yi K."/>
            <person name="Feng H."/>
            <person name="Zhu P."/>
            <person name="Li B."/>
            <person name="Liu Q."/>
            <person name="Fairley S."/>
            <person name="Magor K.E."/>
            <person name="Du Z."/>
            <person name="Hu X."/>
            <person name="Goodman L."/>
            <person name="Tafer H."/>
            <person name="Vignal A."/>
            <person name="Lee T."/>
            <person name="Kim K.W."/>
            <person name="Sheng Z."/>
            <person name="An Y."/>
            <person name="Searle S."/>
            <person name="Herrero J."/>
            <person name="Groenen M.A."/>
            <person name="Crooijmans R.P."/>
            <person name="Faraut T."/>
            <person name="Cai Q."/>
            <person name="Webster R.G."/>
            <person name="Aldridge J.R."/>
            <person name="Warren W.C."/>
            <person name="Bartschat S."/>
            <person name="Kehr S."/>
            <person name="Marz M."/>
            <person name="Stadler P.F."/>
            <person name="Smith J."/>
            <person name="Kraus R.H."/>
            <person name="Zhao Y."/>
            <person name="Ren L."/>
            <person name="Fei J."/>
            <person name="Morisson M."/>
            <person name="Kaiser P."/>
            <person name="Griffin D.K."/>
            <person name="Rao M."/>
            <person name="Pitel F."/>
            <person name="Wang J."/>
            <person name="Li N."/>
        </authorList>
    </citation>
    <scope>NUCLEOTIDE SEQUENCE [LARGE SCALE GENOMIC DNA]</scope>
</reference>
<evidence type="ECO:0000313" key="2">
    <source>
        <dbReference type="Proteomes" id="UP000296049"/>
    </source>
</evidence>
<protein>
    <submittedName>
        <fullName evidence="1">Uncharacterized protein</fullName>
    </submittedName>
</protein>
<name>R0K8M9_ANAPL</name>
<gene>
    <name evidence="1" type="ORF">Anapl_01235</name>
</gene>
<dbReference type="AlphaFoldDB" id="R0K8M9"/>
<accession>R0K8M9</accession>
<sequence>MSKGNCDPAVSVTQEEHKLSLAAISEYTTTGSAHLRAGMTRHSDHNHTSPFQKKASVWSTTSPSALKRSWTEAFYRSFKLAIFWQRQGFDQDARLPPRISRVHLQGAIFHFHCGPRCFGTAHVRNPNSGHRSGSTGLQTLIIKYFDRSLAIDSFRQLLLLSRSQLYQYHPTKSRLRNSSHITDLLLVRPRRAADHGKGANPTSYLAAKMSFPGNLPSTAIAVNNFTRLCVSGGQDVGSWCATVKHFLTLAFHFLVHPAFHNALL</sequence>